<accession>A0A8J6TC39</accession>
<sequence>MKFNLHNMKTLTVIISLIMYLTSFPGLGNAAVVCLGDDGHVSITATAAPSLPVQNTTVTDHSFDTEEHDHCEDKCSSCIDFPLSFSSASQTTRENEYVFNLERNLLYKPDTQLFQLISASPDTSLPPENPQILSSTITSLRTIILLI</sequence>
<evidence type="ECO:0008006" key="3">
    <source>
        <dbReference type="Google" id="ProtNLM"/>
    </source>
</evidence>
<name>A0A8J6TC39_9BACT</name>
<evidence type="ECO:0000313" key="1">
    <source>
        <dbReference type="EMBL" id="MBC8317719.1"/>
    </source>
</evidence>
<dbReference type="AlphaFoldDB" id="A0A8J6TC39"/>
<gene>
    <name evidence="1" type="ORF">H8E41_07410</name>
</gene>
<proteinExistence type="predicted"/>
<protein>
    <recommendedName>
        <fullName evidence="3">DUF2946 domain-containing protein</fullName>
    </recommendedName>
</protein>
<organism evidence="1 2">
    <name type="scientific">Candidatus Desulfobia pelagia</name>
    <dbReference type="NCBI Taxonomy" id="2841692"/>
    <lineage>
        <taxon>Bacteria</taxon>
        <taxon>Pseudomonadati</taxon>
        <taxon>Thermodesulfobacteriota</taxon>
        <taxon>Desulfobulbia</taxon>
        <taxon>Desulfobulbales</taxon>
        <taxon>Desulfobulbaceae</taxon>
        <taxon>Candidatus Desulfobia</taxon>
    </lineage>
</organism>
<dbReference type="Proteomes" id="UP000614424">
    <property type="component" value="Unassembled WGS sequence"/>
</dbReference>
<reference evidence="1 2" key="1">
    <citation type="submission" date="2020-08" db="EMBL/GenBank/DDBJ databases">
        <title>Bridging the membrane lipid divide: bacteria of the FCB group superphylum have the potential to synthesize archaeal ether lipids.</title>
        <authorList>
            <person name="Villanueva L."/>
            <person name="Von Meijenfeldt F.A.B."/>
            <person name="Westbye A.B."/>
            <person name="Yadav S."/>
            <person name="Hopmans E.C."/>
            <person name="Dutilh B.E."/>
            <person name="Sinninghe Damste J.S."/>
        </authorList>
    </citation>
    <scope>NUCLEOTIDE SEQUENCE [LARGE SCALE GENOMIC DNA]</scope>
    <source>
        <strain evidence="1">NIOZ-UU47</strain>
    </source>
</reference>
<comment type="caution">
    <text evidence="1">The sequence shown here is derived from an EMBL/GenBank/DDBJ whole genome shotgun (WGS) entry which is preliminary data.</text>
</comment>
<evidence type="ECO:0000313" key="2">
    <source>
        <dbReference type="Proteomes" id="UP000614424"/>
    </source>
</evidence>
<dbReference type="EMBL" id="JACNJZ010000101">
    <property type="protein sequence ID" value="MBC8317719.1"/>
    <property type="molecule type" value="Genomic_DNA"/>
</dbReference>